<dbReference type="EMBL" id="JAGPXC010000015">
    <property type="protein sequence ID" value="KAH6638568.1"/>
    <property type="molecule type" value="Genomic_DNA"/>
</dbReference>
<evidence type="ECO:0000256" key="1">
    <source>
        <dbReference type="SAM" id="MobiDB-lite"/>
    </source>
</evidence>
<comment type="caution">
    <text evidence="2">The sequence shown here is derived from an EMBL/GenBank/DDBJ whole genome shotgun (WGS) entry which is preliminary data.</text>
</comment>
<gene>
    <name evidence="2" type="ORF">BKA67DRAFT_542674</name>
</gene>
<proteinExistence type="predicted"/>
<dbReference type="Proteomes" id="UP000758603">
    <property type="component" value="Unassembled WGS sequence"/>
</dbReference>
<sequence>MPQQSQSSASGNVEYNVAKRVPTPDPALRSNPSTVEPKTKTTYEKDQESRNRRKLSTSGPSRVPSPETSRWHKGSTLEPEANTTYDKSQESRTSSRLWSKTHKKGKGKKK</sequence>
<feature type="compositionally biased region" description="Polar residues" evidence="1">
    <location>
        <begin position="1"/>
        <end position="13"/>
    </location>
</feature>
<feature type="compositionally biased region" description="Basic residues" evidence="1">
    <location>
        <begin position="99"/>
        <end position="110"/>
    </location>
</feature>
<name>A0A9P8RHQ0_9PEZI</name>
<evidence type="ECO:0000313" key="3">
    <source>
        <dbReference type="Proteomes" id="UP000758603"/>
    </source>
</evidence>
<dbReference type="RefSeq" id="XP_045950840.1">
    <property type="nucleotide sequence ID" value="XM_046101144.1"/>
</dbReference>
<feature type="compositionally biased region" description="Polar residues" evidence="1">
    <location>
        <begin position="81"/>
        <end position="98"/>
    </location>
</feature>
<dbReference type="AlphaFoldDB" id="A0A9P8RHQ0"/>
<dbReference type="GeneID" id="70130036"/>
<keyword evidence="3" id="KW-1185">Reference proteome</keyword>
<organism evidence="2 3">
    <name type="scientific">Truncatella angustata</name>
    <dbReference type="NCBI Taxonomy" id="152316"/>
    <lineage>
        <taxon>Eukaryota</taxon>
        <taxon>Fungi</taxon>
        <taxon>Dikarya</taxon>
        <taxon>Ascomycota</taxon>
        <taxon>Pezizomycotina</taxon>
        <taxon>Sordariomycetes</taxon>
        <taxon>Xylariomycetidae</taxon>
        <taxon>Amphisphaeriales</taxon>
        <taxon>Sporocadaceae</taxon>
        <taxon>Truncatella</taxon>
    </lineage>
</organism>
<evidence type="ECO:0000313" key="2">
    <source>
        <dbReference type="EMBL" id="KAH6638568.1"/>
    </source>
</evidence>
<reference evidence="2" key="1">
    <citation type="journal article" date="2021" name="Nat. Commun.">
        <title>Genetic determinants of endophytism in the Arabidopsis root mycobiome.</title>
        <authorList>
            <person name="Mesny F."/>
            <person name="Miyauchi S."/>
            <person name="Thiergart T."/>
            <person name="Pickel B."/>
            <person name="Atanasova L."/>
            <person name="Karlsson M."/>
            <person name="Huettel B."/>
            <person name="Barry K.W."/>
            <person name="Haridas S."/>
            <person name="Chen C."/>
            <person name="Bauer D."/>
            <person name="Andreopoulos W."/>
            <person name="Pangilinan J."/>
            <person name="LaButti K."/>
            <person name="Riley R."/>
            <person name="Lipzen A."/>
            <person name="Clum A."/>
            <person name="Drula E."/>
            <person name="Henrissat B."/>
            <person name="Kohler A."/>
            <person name="Grigoriev I.V."/>
            <person name="Martin F.M."/>
            <person name="Hacquard S."/>
        </authorList>
    </citation>
    <scope>NUCLEOTIDE SEQUENCE</scope>
    <source>
        <strain evidence="2">MPI-SDFR-AT-0073</strain>
    </source>
</reference>
<accession>A0A9P8RHQ0</accession>
<feature type="compositionally biased region" description="Basic and acidic residues" evidence="1">
    <location>
        <begin position="37"/>
        <end position="50"/>
    </location>
</feature>
<feature type="region of interest" description="Disordered" evidence="1">
    <location>
        <begin position="1"/>
        <end position="110"/>
    </location>
</feature>
<protein>
    <submittedName>
        <fullName evidence="2">Uncharacterized protein</fullName>
    </submittedName>
</protein>